<dbReference type="AlphaFoldDB" id="A0AA36FII4"/>
<feature type="domain" description="S1 motif" evidence="6">
    <location>
        <begin position="9"/>
        <end position="98"/>
    </location>
</feature>
<accession>A0AA36FII4</accession>
<dbReference type="InterPro" id="IPR003029">
    <property type="entry name" value="S1_domain"/>
</dbReference>
<dbReference type="Gene3D" id="1.25.40.10">
    <property type="entry name" value="Tetratricopeptide repeat domain"/>
    <property type="match status" value="1"/>
</dbReference>
<keyword evidence="2" id="KW-0698">rRNA processing</keyword>
<dbReference type="GO" id="GO:0003723">
    <property type="term" value="F:RNA binding"/>
    <property type="evidence" value="ECO:0007669"/>
    <property type="project" value="TreeGrafter"/>
</dbReference>
<evidence type="ECO:0000256" key="2">
    <source>
        <dbReference type="ARBA" id="ARBA00022552"/>
    </source>
</evidence>
<dbReference type="InterPro" id="IPR003107">
    <property type="entry name" value="HAT"/>
</dbReference>
<dbReference type="InterPro" id="IPR011990">
    <property type="entry name" value="TPR-like_helical_dom_sf"/>
</dbReference>
<dbReference type="GO" id="GO:0006364">
    <property type="term" value="P:rRNA processing"/>
    <property type="evidence" value="ECO:0007669"/>
    <property type="project" value="UniProtKB-KW"/>
</dbReference>
<feature type="region of interest" description="Disordered" evidence="5">
    <location>
        <begin position="934"/>
        <end position="969"/>
    </location>
</feature>
<dbReference type="SUPFAM" id="SSF50249">
    <property type="entry name" value="Nucleic acid-binding proteins"/>
    <property type="match status" value="2"/>
</dbReference>
<proteinExistence type="predicted"/>
<dbReference type="SMART" id="SM00386">
    <property type="entry name" value="HAT"/>
    <property type="match status" value="7"/>
</dbReference>
<dbReference type="Gene3D" id="2.40.50.140">
    <property type="entry name" value="Nucleic acid-binding proteins"/>
    <property type="match status" value="2"/>
</dbReference>
<keyword evidence="3" id="KW-0677">Repeat</keyword>
<sequence length="1260" mass="143433">MSEQLLTEGLLTYGYVTNAENVNLEIALPKGLTGIVNATNISPAYTSYLKSLVENDNKKHFAQLADHTLSDLFPKGSLIVGKVISTKKDTFNLSLSPEDINSYLEQVQIKNNMILVGSVKSVEDHGYIIDIGFKDVNAFLSKENASKYNDGKQIKMGQQLHCLVVDVTHIKRNVIRSVILSADPFKIATQMIKEPLPVPLSCICPGLQAEATIVKDEGSYLKAKFLTYDAVIPKCYCNPDEQGHKANSLVRATVLQYHPETKVITLTLRMVYSSEASEIFPDIFIGKIIKGVVKYISSEKEIYLHLSNGLWAIAHPPDPTAQKRSALLKAYPVLSKHRCCVMKLLPLENLVEVCLSWKPNKPNSESSALKDTLPADESKTKVQEIQKEVKSKKNADISKPEVEETKPPKTRKEAKSRIVEIVKQEVGEAKIPEIEEEETPTKNGNVVSLEVEEAEESRSEITELANLSKIGKVSRATIHKKLEDSFTVLLASSGKVGVLPKMHLSDFQSHCDMLWGIYSEGDMMRVVNFKHLNKTTICSSKLSLRLTAKKGNFVQTFKDIYVGQNLIGIVKTVVDYGIFVEFPGGLLSFAVTKEIAAGPDMNLHKYFKEGMTVSTHVCEINQKKRQFRVSLKLKKTDIDSDFQLTYFRNYFKEKNIIIDHLKSTKDFPWLFEDLHTGDLCNVTVTKVVKEGVHCTLESGAKGFIATHHRKGLTVKKSMTVPAVILDLDLLQGIVQLIASPVVVKQVMKMQKKPEKIPKNKRLRSHVLLVRKEFVIVLLKMKGKAKLAYLSPKMHMNDVFNWDYYKVGDTLFVQYVRRINCKNIVKLYEPVTQIARLTKRLQETTSEPKTARISDKGSQLFEAMDVDTTDPTLPESSKSRKKKKTATKRKSNGYIDGDADDDADATGKKCKLDSEKPIEVMPPVFFNWDNEAVAPTTQNGHVSSSDDDVEMSEDKDEESSTGKLLKKKKAARKLEKKQEEERLYEIERQRVIGEKLPETADDFDRLLLHSPNSSMLWLRYMAFHLETAEIDKARSIAERALKTILFREEQEKFNVWIAYLNLENLYGNKENLNAVLQRALQQNQPLKVYQQLVNIYIKSGKIQAAKDVYDILLKRFRKEKDVWIHFAIFCYKNGFLEQGRELIEKAVQVIDKKNHVTLVSKIAQLEFKYGDTQRGTTIFENIISNYPRRTDLWSIYIDMAMSLEDKEQIRHLFQRVTNLRLSSRKMKFFYKRYLDFEEKSGDQESQEAVREKAKQYVNELG</sequence>
<dbReference type="FunFam" id="1.25.40.10:FF:000065">
    <property type="entry name" value="Programmed cell death 11"/>
    <property type="match status" value="1"/>
</dbReference>
<dbReference type="GO" id="GO:0032040">
    <property type="term" value="C:small-subunit processome"/>
    <property type="evidence" value="ECO:0007669"/>
    <property type="project" value="TreeGrafter"/>
</dbReference>
<name>A0AA36FII4_OCTVU</name>
<dbReference type="InterPro" id="IPR045209">
    <property type="entry name" value="Rrp5"/>
</dbReference>
<evidence type="ECO:0000256" key="1">
    <source>
        <dbReference type="ARBA" id="ARBA00004604"/>
    </source>
</evidence>
<dbReference type="PROSITE" id="PS50126">
    <property type="entry name" value="S1"/>
    <property type="match status" value="3"/>
</dbReference>
<feature type="domain" description="S1 motif" evidence="6">
    <location>
        <begin position="563"/>
        <end position="632"/>
    </location>
</feature>
<comment type="subcellular location">
    <subcellularLocation>
        <location evidence="1">Nucleus</location>
        <location evidence="1">Nucleolus</location>
    </subcellularLocation>
</comment>
<dbReference type="EMBL" id="OX597835">
    <property type="protein sequence ID" value="CAI9738862.1"/>
    <property type="molecule type" value="Genomic_DNA"/>
</dbReference>
<dbReference type="Pfam" id="PF05843">
    <property type="entry name" value="Suf"/>
    <property type="match status" value="1"/>
</dbReference>
<keyword evidence="4" id="KW-0539">Nucleus</keyword>
<dbReference type="PANTHER" id="PTHR23270">
    <property type="entry name" value="PROGRAMMED CELL DEATH PROTEIN 11 PRE-RRNA PROCESSING PROTEIN RRP5"/>
    <property type="match status" value="1"/>
</dbReference>
<evidence type="ECO:0000256" key="4">
    <source>
        <dbReference type="ARBA" id="ARBA00023242"/>
    </source>
</evidence>
<dbReference type="PANTHER" id="PTHR23270:SF10">
    <property type="entry name" value="PROTEIN RRP5 HOMOLOG"/>
    <property type="match status" value="1"/>
</dbReference>
<dbReference type="Proteomes" id="UP001162480">
    <property type="component" value="Chromosome 22"/>
</dbReference>
<dbReference type="FunFam" id="2.40.50.140:FF:000148">
    <property type="entry name" value="protein RRP5 homolog isoform X1"/>
    <property type="match status" value="1"/>
</dbReference>
<feature type="compositionally biased region" description="Basic and acidic residues" evidence="5">
    <location>
        <begin position="376"/>
        <end position="415"/>
    </location>
</feature>
<feature type="domain" description="S1 motif" evidence="6">
    <location>
        <begin position="112"/>
        <end position="179"/>
    </location>
</feature>
<gene>
    <name evidence="7" type="ORF">OCTVUL_1B017386</name>
</gene>
<feature type="region of interest" description="Disordered" evidence="5">
    <location>
        <begin position="841"/>
        <end position="908"/>
    </location>
</feature>
<organism evidence="7 8">
    <name type="scientific">Octopus vulgaris</name>
    <name type="common">Common octopus</name>
    <dbReference type="NCBI Taxonomy" id="6645"/>
    <lineage>
        <taxon>Eukaryota</taxon>
        <taxon>Metazoa</taxon>
        <taxon>Spiralia</taxon>
        <taxon>Lophotrochozoa</taxon>
        <taxon>Mollusca</taxon>
        <taxon>Cephalopoda</taxon>
        <taxon>Coleoidea</taxon>
        <taxon>Octopodiformes</taxon>
        <taxon>Octopoda</taxon>
        <taxon>Incirrata</taxon>
        <taxon>Octopodidae</taxon>
        <taxon>Octopus</taxon>
    </lineage>
</organism>
<dbReference type="SUPFAM" id="SSF48452">
    <property type="entry name" value="TPR-like"/>
    <property type="match status" value="2"/>
</dbReference>
<evidence type="ECO:0000256" key="3">
    <source>
        <dbReference type="ARBA" id="ARBA00022737"/>
    </source>
</evidence>
<feature type="compositionally biased region" description="Acidic residues" evidence="5">
    <location>
        <begin position="944"/>
        <end position="958"/>
    </location>
</feature>
<feature type="compositionally biased region" description="Basic residues" evidence="5">
    <location>
        <begin position="878"/>
        <end position="890"/>
    </location>
</feature>
<dbReference type="InterPro" id="IPR008847">
    <property type="entry name" value="Suf"/>
</dbReference>
<evidence type="ECO:0000256" key="5">
    <source>
        <dbReference type="SAM" id="MobiDB-lite"/>
    </source>
</evidence>
<evidence type="ECO:0000259" key="6">
    <source>
        <dbReference type="PROSITE" id="PS50126"/>
    </source>
</evidence>
<keyword evidence="8" id="KW-1185">Reference proteome</keyword>
<reference evidence="7" key="1">
    <citation type="submission" date="2023-08" db="EMBL/GenBank/DDBJ databases">
        <authorList>
            <person name="Alioto T."/>
            <person name="Alioto T."/>
            <person name="Gomez Garrido J."/>
        </authorList>
    </citation>
    <scope>NUCLEOTIDE SEQUENCE</scope>
</reference>
<feature type="region of interest" description="Disordered" evidence="5">
    <location>
        <begin position="361"/>
        <end position="415"/>
    </location>
</feature>
<dbReference type="SMART" id="SM00316">
    <property type="entry name" value="S1"/>
    <property type="match status" value="6"/>
</dbReference>
<evidence type="ECO:0000313" key="7">
    <source>
        <dbReference type="EMBL" id="CAI9738862.1"/>
    </source>
</evidence>
<protein>
    <submittedName>
        <fullName evidence="7">Protein RRP5 homolog</fullName>
    </submittedName>
</protein>
<evidence type="ECO:0000313" key="8">
    <source>
        <dbReference type="Proteomes" id="UP001162480"/>
    </source>
</evidence>
<dbReference type="InterPro" id="IPR012340">
    <property type="entry name" value="NA-bd_OB-fold"/>
</dbReference>